<dbReference type="Proteomes" id="UP000185911">
    <property type="component" value="Unassembled WGS sequence"/>
</dbReference>
<accession>A0A1Q8YAP2</accession>
<dbReference type="EMBL" id="MSYM01000018">
    <property type="protein sequence ID" value="OLP04890.1"/>
    <property type="molecule type" value="Genomic_DNA"/>
</dbReference>
<protein>
    <submittedName>
        <fullName evidence="1">Uncharacterized protein</fullName>
    </submittedName>
</protein>
<proteinExistence type="predicted"/>
<comment type="caution">
    <text evidence="1">The sequence shown here is derived from an EMBL/GenBank/DDBJ whole genome shotgun (WGS) entry which is preliminary data.</text>
</comment>
<name>A0A1Q8YAP2_9BURK</name>
<gene>
    <name evidence="1" type="ORF">BLL52_3706</name>
</gene>
<organism evidence="1 2">
    <name type="scientific">Rhodoferax antarcticus ANT.BR</name>
    <dbReference type="NCBI Taxonomy" id="1111071"/>
    <lineage>
        <taxon>Bacteria</taxon>
        <taxon>Pseudomonadati</taxon>
        <taxon>Pseudomonadota</taxon>
        <taxon>Betaproteobacteria</taxon>
        <taxon>Burkholderiales</taxon>
        <taxon>Comamonadaceae</taxon>
        <taxon>Rhodoferax</taxon>
    </lineage>
</organism>
<evidence type="ECO:0000313" key="1">
    <source>
        <dbReference type="EMBL" id="OLP04890.1"/>
    </source>
</evidence>
<dbReference type="AlphaFoldDB" id="A0A1Q8YAP2"/>
<sequence length="45" mass="5142">MANVHIESPFVGVLWCNGMRWLPTARSLDQPKVEVTTKLDATWDQ</sequence>
<evidence type="ECO:0000313" key="2">
    <source>
        <dbReference type="Proteomes" id="UP000185911"/>
    </source>
</evidence>
<keyword evidence="2" id="KW-1185">Reference proteome</keyword>
<reference evidence="1 2" key="1">
    <citation type="submission" date="2017-01" db="EMBL/GenBank/DDBJ databases">
        <title>Genome sequence of Rhodoferax antarcticus ANT.BR, a psychrophilic purple nonsulfur bacterium from an Antarctic microbial mat.</title>
        <authorList>
            <person name="Baker J."/>
            <person name="Riester C."/>
            <person name="Skinner B."/>
            <person name="Newell A."/>
            <person name="Swingley W."/>
            <person name="Madigan M."/>
            <person name="Jung D."/>
            <person name="Asao M."/>
            <person name="Chen M."/>
            <person name="Loughlin P."/>
            <person name="Pan H."/>
            <person name="Lin S."/>
            <person name="Li N."/>
            <person name="Shaw J."/>
            <person name="Prado M."/>
            <person name="Sherman C."/>
            <person name="Li X."/>
            <person name="Tang J."/>
            <person name="Blankenship R."/>
            <person name="Zhao T."/>
            <person name="Touchman J."/>
            <person name="Sattley M."/>
        </authorList>
    </citation>
    <scope>NUCLEOTIDE SEQUENCE [LARGE SCALE GENOMIC DNA]</scope>
    <source>
        <strain evidence="1 2">ANT.BR</strain>
    </source>
</reference>